<accession>X1T6K3</accession>
<organism evidence="1">
    <name type="scientific">marine sediment metagenome</name>
    <dbReference type="NCBI Taxonomy" id="412755"/>
    <lineage>
        <taxon>unclassified sequences</taxon>
        <taxon>metagenomes</taxon>
        <taxon>ecological metagenomes</taxon>
    </lineage>
</organism>
<gene>
    <name evidence="1" type="ORF">S12H4_22437</name>
</gene>
<name>X1T6K3_9ZZZZ</name>
<feature type="non-terminal residue" evidence="1">
    <location>
        <position position="1"/>
    </location>
</feature>
<sequence>LVLDVENHLPLEPLPELKPPLVEVMQERMEKLQQPLQDAIKLKDKTEDTMFQKVAACECLGKLEF</sequence>
<protein>
    <submittedName>
        <fullName evidence="1">Uncharacterized protein</fullName>
    </submittedName>
</protein>
<proteinExistence type="predicted"/>
<reference evidence="1" key="1">
    <citation type="journal article" date="2014" name="Front. Microbiol.">
        <title>High frequency of phylogenetically diverse reductive dehalogenase-homologous genes in deep subseafloor sedimentary metagenomes.</title>
        <authorList>
            <person name="Kawai M."/>
            <person name="Futagami T."/>
            <person name="Toyoda A."/>
            <person name="Takaki Y."/>
            <person name="Nishi S."/>
            <person name="Hori S."/>
            <person name="Arai W."/>
            <person name="Tsubouchi T."/>
            <person name="Morono Y."/>
            <person name="Uchiyama I."/>
            <person name="Ito T."/>
            <person name="Fujiyama A."/>
            <person name="Inagaki F."/>
            <person name="Takami H."/>
        </authorList>
    </citation>
    <scope>NUCLEOTIDE SEQUENCE</scope>
    <source>
        <strain evidence="1">Expedition CK06-06</strain>
    </source>
</reference>
<dbReference type="EMBL" id="BARW01011699">
    <property type="protein sequence ID" value="GAI75649.1"/>
    <property type="molecule type" value="Genomic_DNA"/>
</dbReference>
<evidence type="ECO:0000313" key="1">
    <source>
        <dbReference type="EMBL" id="GAI75649.1"/>
    </source>
</evidence>
<comment type="caution">
    <text evidence="1">The sequence shown here is derived from an EMBL/GenBank/DDBJ whole genome shotgun (WGS) entry which is preliminary data.</text>
</comment>
<dbReference type="AlphaFoldDB" id="X1T6K3"/>